<evidence type="ECO:0000256" key="3">
    <source>
        <dbReference type="SAM" id="MobiDB-lite"/>
    </source>
</evidence>
<feature type="compositionally biased region" description="Basic and acidic residues" evidence="3">
    <location>
        <begin position="54"/>
        <end position="69"/>
    </location>
</feature>
<keyword evidence="5" id="KW-1185">Reference proteome</keyword>
<evidence type="ECO:0000256" key="1">
    <source>
        <dbReference type="ARBA" id="ARBA00007626"/>
    </source>
</evidence>
<dbReference type="OMA" id="CWTTRIS"/>
<dbReference type="GeneID" id="19462188"/>
<dbReference type="InterPro" id="IPR050872">
    <property type="entry name" value="PPR_P_subfamily"/>
</dbReference>
<dbReference type="KEGG" id="glz:GLAREA_03133"/>
<dbReference type="NCBIfam" id="TIGR00756">
    <property type="entry name" value="PPR"/>
    <property type="match status" value="2"/>
</dbReference>
<feature type="region of interest" description="Disordered" evidence="3">
    <location>
        <begin position="39"/>
        <end position="69"/>
    </location>
</feature>
<dbReference type="HOGENOM" id="CLU_007681_1_0_1"/>
<dbReference type="Pfam" id="PF13041">
    <property type="entry name" value="PPR_2"/>
    <property type="match status" value="1"/>
</dbReference>
<dbReference type="PANTHER" id="PTHR46128:SF251">
    <property type="entry name" value="PENTACOTRIPEPTIDE-REPEAT REGION OF PRORP DOMAIN-CONTAINING PROTEIN"/>
    <property type="match status" value="1"/>
</dbReference>
<sequence length="860" mass="95668">MNLSTPVGRACRRSVAVARNRPSSVNPYIPRATFLSLTRDNPRRTTLKQGIKGGEGRKQDESDPPDDFKDHLVANARLPLPERKRIPRAPHRSPGDLLESLFEQSLAPPDVAHGSPVTKPSLDHYKNVEKLKSMLANTGDPTASWNFFVQHFGPEITTSGRHNLPSYLQSTARLLQRQVIDAKVQNPFSQTLPSCTVISTTYVRLGALHEADWADLMLGLLNGLLRTKHREGRRNEDVSACFDDILGSWNVVCTQVSMNTFVDSPVLDWSNLPELQLPMRTAKEPWRTLARLTGLLKGRRSEKLGLVAVATYILLARHCPPGQVSLKQSGEFVDALRVVIGSIDDIETVVLKALSMQALHSDLIEFVRDEWPKLGVVSDRTPSFPTASRTSQDASPSLASREFAGYDILKRIKAASRAHDIAQIDLLWLDATHLPIDVSTHEYRQGFLTSGLCDTFIQTYVTNKTVRGAIDVWSHMISQGLVPSILTWSSMLNAASVSRDARMMEAIWQKMEHSGVKPDVVCWTSRVHGLIECNKGEAALRALDDMGRRWVQAVVKTHGDLKNKHMQTIGDMDDIPKPSIETINAAITGFIRRKDPEQAYRVLGWAAKFCINPDVTTYNILLRPLIKEGRAKKAAALLGQMHKAGLQADIVTFTIILDEILRTSESSTPEALKETISEVFKYMDEIGVQATPHTYTKLIHHMLQAPAGGFLAVNAIMDRMSQQELKPSPYVYTTLVQHYANEQPPNLVGITSIVERARQEHANLDQIFWDRVIEGYARAGDTASAMRALGKLNSQGGFAGWYALRTVLSALAEGEEWEAAKTLVRNTKADHGGPLPNDVQGREGQHQFWRLAFDLMLIEG</sequence>
<protein>
    <recommendedName>
        <fullName evidence="6">Pentatricopeptide repeat-containing protein</fullName>
    </recommendedName>
</protein>
<name>S3DKY5_GLAL2</name>
<evidence type="ECO:0000313" key="4">
    <source>
        <dbReference type="EMBL" id="EPE27218.1"/>
    </source>
</evidence>
<gene>
    <name evidence="4" type="ORF">GLAREA_03133</name>
</gene>
<proteinExistence type="inferred from homology"/>
<evidence type="ECO:0008006" key="6">
    <source>
        <dbReference type="Google" id="ProtNLM"/>
    </source>
</evidence>
<dbReference type="PROSITE" id="PS51375">
    <property type="entry name" value="PPR"/>
    <property type="match status" value="2"/>
</dbReference>
<dbReference type="OrthoDB" id="185373at2759"/>
<evidence type="ECO:0000313" key="5">
    <source>
        <dbReference type="Proteomes" id="UP000016922"/>
    </source>
</evidence>
<dbReference type="PANTHER" id="PTHR46128">
    <property type="entry name" value="MITOCHONDRIAL GROUP I INTRON SPLICING FACTOR CCM1"/>
    <property type="match status" value="1"/>
</dbReference>
<dbReference type="RefSeq" id="XP_008086408.1">
    <property type="nucleotide sequence ID" value="XM_008088217.1"/>
</dbReference>
<dbReference type="InterPro" id="IPR002885">
    <property type="entry name" value="PPR_rpt"/>
</dbReference>
<comment type="similarity">
    <text evidence="1">Belongs to the PPR family. P subfamily.</text>
</comment>
<organism evidence="4 5">
    <name type="scientific">Glarea lozoyensis (strain ATCC 20868 / MF5171)</name>
    <dbReference type="NCBI Taxonomy" id="1116229"/>
    <lineage>
        <taxon>Eukaryota</taxon>
        <taxon>Fungi</taxon>
        <taxon>Dikarya</taxon>
        <taxon>Ascomycota</taxon>
        <taxon>Pezizomycotina</taxon>
        <taxon>Leotiomycetes</taxon>
        <taxon>Helotiales</taxon>
        <taxon>Helotiaceae</taxon>
        <taxon>Glarea</taxon>
    </lineage>
</organism>
<dbReference type="InterPro" id="IPR011990">
    <property type="entry name" value="TPR-like_helical_dom_sf"/>
</dbReference>
<accession>S3DKY5</accession>
<reference evidence="4 5" key="1">
    <citation type="journal article" date="2013" name="BMC Genomics">
        <title>Genomics-driven discovery of the pneumocandin biosynthetic gene cluster in the fungus Glarea lozoyensis.</title>
        <authorList>
            <person name="Chen L."/>
            <person name="Yue Q."/>
            <person name="Zhang X."/>
            <person name="Xiang M."/>
            <person name="Wang C."/>
            <person name="Li S."/>
            <person name="Che Y."/>
            <person name="Ortiz-Lopez F.J."/>
            <person name="Bills G.F."/>
            <person name="Liu X."/>
            <person name="An Z."/>
        </authorList>
    </citation>
    <scope>NUCLEOTIDE SEQUENCE [LARGE SCALE GENOMIC DNA]</scope>
    <source>
        <strain evidence="5">ATCC 20868 / MF5171</strain>
    </source>
</reference>
<feature type="repeat" description="PPR" evidence="2">
    <location>
        <begin position="614"/>
        <end position="648"/>
    </location>
</feature>
<dbReference type="Pfam" id="PF13812">
    <property type="entry name" value="PPR_3"/>
    <property type="match status" value="1"/>
</dbReference>
<evidence type="ECO:0000256" key="2">
    <source>
        <dbReference type="PROSITE-ProRule" id="PRU00708"/>
    </source>
</evidence>
<dbReference type="Proteomes" id="UP000016922">
    <property type="component" value="Unassembled WGS sequence"/>
</dbReference>
<dbReference type="AlphaFoldDB" id="S3DKY5"/>
<dbReference type="Gene3D" id="1.25.40.10">
    <property type="entry name" value="Tetratricopeptide repeat domain"/>
    <property type="match status" value="3"/>
</dbReference>
<dbReference type="STRING" id="1116229.S3DKY5"/>
<dbReference type="eggNOG" id="KOG4197">
    <property type="taxonomic scope" value="Eukaryota"/>
</dbReference>
<dbReference type="EMBL" id="KE145370">
    <property type="protein sequence ID" value="EPE27218.1"/>
    <property type="molecule type" value="Genomic_DNA"/>
</dbReference>
<feature type="repeat" description="PPR" evidence="2">
    <location>
        <begin position="484"/>
        <end position="518"/>
    </location>
</feature>